<sequence>MSKVSEVRGLVREGCCQPVHPEAVDCVRAAMPRDTVLDGLEQLFNVLGDRTRIRILLAVSQREMCVQDVAALLGMTKSAVSHQLANLKDARLISCRREGRVVYYFSADDHVNRLIELGLEHAAGSCHAPRAI</sequence>
<dbReference type="EMBL" id="FNWT01000001">
    <property type="protein sequence ID" value="SEH36164.1"/>
    <property type="molecule type" value="Genomic_DNA"/>
</dbReference>
<dbReference type="InterPro" id="IPR051011">
    <property type="entry name" value="Metal_resp_trans_reg"/>
</dbReference>
<dbReference type="Pfam" id="PF01022">
    <property type="entry name" value="HTH_5"/>
    <property type="match status" value="1"/>
</dbReference>
<name>A0A1H6HPR1_9ACTN</name>
<proteinExistence type="predicted"/>
<dbReference type="PANTHER" id="PTHR43132">
    <property type="entry name" value="ARSENICAL RESISTANCE OPERON REPRESSOR ARSR-RELATED"/>
    <property type="match status" value="1"/>
</dbReference>
<evidence type="ECO:0000256" key="3">
    <source>
        <dbReference type="ARBA" id="ARBA00023163"/>
    </source>
</evidence>
<dbReference type="PRINTS" id="PR00778">
    <property type="entry name" value="HTHARSR"/>
</dbReference>
<dbReference type="PROSITE" id="PS50987">
    <property type="entry name" value="HTH_ARSR_2"/>
    <property type="match status" value="1"/>
</dbReference>
<keyword evidence="6" id="KW-1185">Reference proteome</keyword>
<feature type="domain" description="HTH arsR-type" evidence="4">
    <location>
        <begin position="32"/>
        <end position="126"/>
    </location>
</feature>
<keyword evidence="3" id="KW-0804">Transcription</keyword>
<dbReference type="Proteomes" id="UP000199135">
    <property type="component" value="Unassembled WGS sequence"/>
</dbReference>
<dbReference type="Gene3D" id="1.10.10.10">
    <property type="entry name" value="Winged helix-like DNA-binding domain superfamily/Winged helix DNA-binding domain"/>
    <property type="match status" value="1"/>
</dbReference>
<dbReference type="InterPro" id="IPR036390">
    <property type="entry name" value="WH_DNA-bd_sf"/>
</dbReference>
<dbReference type="SMART" id="SM00418">
    <property type="entry name" value="HTH_ARSR"/>
    <property type="match status" value="1"/>
</dbReference>
<dbReference type="InterPro" id="IPR011991">
    <property type="entry name" value="ArsR-like_HTH"/>
</dbReference>
<dbReference type="PANTHER" id="PTHR43132:SF6">
    <property type="entry name" value="HTH-TYPE TRANSCRIPTIONAL REPRESSOR CZRA"/>
    <property type="match status" value="1"/>
</dbReference>
<dbReference type="SUPFAM" id="SSF46785">
    <property type="entry name" value="Winged helix' DNA-binding domain"/>
    <property type="match status" value="1"/>
</dbReference>
<evidence type="ECO:0000259" key="4">
    <source>
        <dbReference type="PROSITE" id="PS50987"/>
    </source>
</evidence>
<dbReference type="InterPro" id="IPR001845">
    <property type="entry name" value="HTH_ArsR_DNA-bd_dom"/>
</dbReference>
<evidence type="ECO:0000256" key="1">
    <source>
        <dbReference type="ARBA" id="ARBA00023015"/>
    </source>
</evidence>
<protein>
    <submittedName>
        <fullName evidence="5">Transcriptional regulator, ArsR family</fullName>
    </submittedName>
</protein>
<dbReference type="InterPro" id="IPR018334">
    <property type="entry name" value="ArsR_HTH"/>
</dbReference>
<dbReference type="NCBIfam" id="NF033788">
    <property type="entry name" value="HTH_metalloreg"/>
    <property type="match status" value="1"/>
</dbReference>
<keyword evidence="1" id="KW-0805">Transcription regulation</keyword>
<evidence type="ECO:0000313" key="6">
    <source>
        <dbReference type="Proteomes" id="UP000199135"/>
    </source>
</evidence>
<accession>A0A1H6HPR1</accession>
<dbReference type="InterPro" id="IPR036388">
    <property type="entry name" value="WH-like_DNA-bd_sf"/>
</dbReference>
<gene>
    <name evidence="5" type="ORF">SAMN05216447_1019</name>
</gene>
<dbReference type="PROSITE" id="PS00846">
    <property type="entry name" value="HTH_ARSR_1"/>
    <property type="match status" value="1"/>
</dbReference>
<keyword evidence="2" id="KW-0238">DNA-binding</keyword>
<comment type="caution">
    <text evidence="5">The sequence shown here is derived from an EMBL/GenBank/DDBJ whole genome shotgun (WGS) entry which is preliminary data.</text>
</comment>
<evidence type="ECO:0000256" key="2">
    <source>
        <dbReference type="ARBA" id="ARBA00023125"/>
    </source>
</evidence>
<reference evidence="5 6" key="1">
    <citation type="submission" date="2016-10" db="EMBL/GenBank/DDBJ databases">
        <authorList>
            <person name="Varghese N."/>
            <person name="Submissions S."/>
        </authorList>
    </citation>
    <scope>NUCLEOTIDE SEQUENCE [LARGE SCALE GENOMIC DNA]</scope>
    <source>
        <strain evidence="5 6">WCP15</strain>
    </source>
</reference>
<dbReference type="CDD" id="cd00090">
    <property type="entry name" value="HTH_ARSR"/>
    <property type="match status" value="1"/>
</dbReference>
<evidence type="ECO:0000313" key="5">
    <source>
        <dbReference type="EMBL" id="SEH36164.1"/>
    </source>
</evidence>
<dbReference type="RefSeq" id="WP_078686256.1">
    <property type="nucleotide sequence ID" value="NZ_FNWT01000001.1"/>
</dbReference>
<organism evidence="5 6">
    <name type="scientific">Parafannyhessea umbonata</name>
    <dbReference type="NCBI Taxonomy" id="604330"/>
    <lineage>
        <taxon>Bacteria</taxon>
        <taxon>Bacillati</taxon>
        <taxon>Actinomycetota</taxon>
        <taxon>Coriobacteriia</taxon>
        <taxon>Coriobacteriales</taxon>
        <taxon>Atopobiaceae</taxon>
        <taxon>Parafannyhessea</taxon>
    </lineage>
</organism>